<gene>
    <name evidence="3" type="ORF">DDQ41_07760</name>
</gene>
<name>A0ABM6V4M1_9ACTN</name>
<protein>
    <recommendedName>
        <fullName evidence="5">Gram-positive cocci surface proteins LPxTG domain-containing protein</fullName>
    </recommendedName>
</protein>
<evidence type="ECO:0000256" key="1">
    <source>
        <dbReference type="SAM" id="MobiDB-lite"/>
    </source>
</evidence>
<accession>A0ABM6V4M1</accession>
<evidence type="ECO:0000313" key="3">
    <source>
        <dbReference type="EMBL" id="AWK08833.1"/>
    </source>
</evidence>
<dbReference type="EMBL" id="CP029254">
    <property type="protein sequence ID" value="AWK08833.1"/>
    <property type="molecule type" value="Genomic_DNA"/>
</dbReference>
<feature type="transmembrane region" description="Helical" evidence="2">
    <location>
        <begin position="222"/>
        <end position="240"/>
    </location>
</feature>
<keyword evidence="4" id="KW-1185">Reference proteome</keyword>
<feature type="compositionally biased region" description="Acidic residues" evidence="1">
    <location>
        <begin position="158"/>
        <end position="183"/>
    </location>
</feature>
<keyword evidence="2" id="KW-0812">Transmembrane</keyword>
<evidence type="ECO:0008006" key="5">
    <source>
        <dbReference type="Google" id="ProtNLM"/>
    </source>
</evidence>
<keyword evidence="2" id="KW-0472">Membrane</keyword>
<evidence type="ECO:0000313" key="4">
    <source>
        <dbReference type="Proteomes" id="UP000245051"/>
    </source>
</evidence>
<feature type="region of interest" description="Disordered" evidence="1">
    <location>
        <begin position="44"/>
        <end position="221"/>
    </location>
</feature>
<sequence>MRSAMIALRVVGAATGFLILAPVPGTAFAEEKARLTDTVHALGAEPGSDLGDGDRSGAVERLQIVTLMPPSRSGAESEAEGKQGEEENAEREREGHDGKKDDGSQDGRKDDGSKDGKWERDGGEGEKDGEGRDHGGGSDGDHDGGHDADHDGGRDGDRDDDDGSDDDGSDEHGSDEEDVEAPDPAETPVAPVSAGGGGAADRLASPEAKSADTQGPGTPHTVIGLLLAGAAAVAVAFRSARRRRAGSPDRD</sequence>
<dbReference type="Proteomes" id="UP000245051">
    <property type="component" value="Chromosome"/>
</dbReference>
<reference evidence="3 4" key="1">
    <citation type="submission" date="2018-05" db="EMBL/GenBank/DDBJ databases">
        <title>Complete genome sequence of the Type Strain of Streptomyces spongiicola HNM0071, the producer of staurosporine.</title>
        <authorList>
            <person name="Zhou S."/>
            <person name="Huang X."/>
        </authorList>
    </citation>
    <scope>NUCLEOTIDE SEQUENCE [LARGE SCALE GENOMIC DNA]</scope>
    <source>
        <strain evidence="3 4">HNM0071</strain>
    </source>
</reference>
<feature type="compositionally biased region" description="Basic and acidic residues" evidence="1">
    <location>
        <begin position="79"/>
        <end position="157"/>
    </location>
</feature>
<evidence type="ECO:0000256" key="2">
    <source>
        <dbReference type="SAM" id="Phobius"/>
    </source>
</evidence>
<organism evidence="3 4">
    <name type="scientific">Streptomyces spongiicola</name>
    <dbReference type="NCBI Taxonomy" id="1690221"/>
    <lineage>
        <taxon>Bacteria</taxon>
        <taxon>Bacillati</taxon>
        <taxon>Actinomycetota</taxon>
        <taxon>Actinomycetes</taxon>
        <taxon>Kitasatosporales</taxon>
        <taxon>Streptomycetaceae</taxon>
        <taxon>Streptomyces</taxon>
    </lineage>
</organism>
<proteinExistence type="predicted"/>
<keyword evidence="2" id="KW-1133">Transmembrane helix</keyword>